<evidence type="ECO:0000256" key="11">
    <source>
        <dbReference type="HAMAP-Rule" id="MF_00036"/>
    </source>
</evidence>
<sequence>MRKLGLNEVREAYLKFFESKEHLRLKSYSLVPKNDKSLLLINAGMAPLKPYFTGLQTPPKTRVTTCQKCIRTGDIENVGKTSRHATFFEMLGNFSFGDYFKEEVIPWAWEFVTEVLEIPKNKLYVTIYLDDDEAYELWTNKTDVDPKHIFRLDKEENFWEHGVGPCGPCSEIHFYKDEGEIISAEDFMKKSDADRAVEFWNLVFTQFDKDEEGKYNKLSHPNIDTGMGLERMATIMQGVETIFEVDTIKSILEKSSELAGVKYGEDSIKDVSLRIITDHIRSVSFMISDGVLPSNEGRGYVLRRLLRRAARHGRLLGIEKAFLVDIVDTIVENSGDAYPELKEKKEYIKKIISMEEQRFDETIDAGIDILNVYVDEIEREGKKVLSGDKIFKLYDTYGFPVELTKEILEEKELSIDIDGFNKEMKSQRERARAARKESTYMGTDVKVLDTISSEVQTAFDGYNKLELKSKVKIIIKDDKFVSSIEEGQKGIIVVENTPFYPEMGGQVGDTGIIFTEGFIAKVENCKKNIGGKIIHFVEVEKGSISVEDEVILKVDKDRREKIAKNHSATHMLHAVLRKVLGEHVHQSGSYVDDERLRFDFTHFAAVTFEELKTIENLVNKKIMEIHDVNTEVMSIEEAKESGAMALFDEKYADEVRVVKMGDFSRELCGGTHIQNCGKIGLLKIVSESGIAAGIRRIEAVTGTSALEFIERKAELLKEVSQSLKCSEKDIIGKLNQQVVEIKEKDREILMLKSKIASGAEDEILNSIKEIKGMKYAAAALKDVDGNALRDLADKIKSKMNSGLVVLGSTNGDKVQFIAMATKDALDKGVHCGKIIKEIAKIAGGGGGGRPDMAQAGGKLPEKLNEAIKQAEKIVEDSVK</sequence>
<protein>
    <recommendedName>
        <fullName evidence="11">Alanine--tRNA ligase</fullName>
        <ecNumber evidence="11">6.1.1.7</ecNumber>
    </recommendedName>
    <alternativeName>
        <fullName evidence="11">Alanyl-tRNA synthetase</fullName>
        <shortName evidence="11">AlaRS</shortName>
    </alternativeName>
</protein>
<keyword evidence="6 11" id="KW-0694">RNA-binding</keyword>
<dbReference type="Proteomes" id="UP001078443">
    <property type="component" value="Unassembled WGS sequence"/>
</dbReference>
<evidence type="ECO:0000313" key="13">
    <source>
        <dbReference type="EMBL" id="MCY6484046.1"/>
    </source>
</evidence>
<dbReference type="Gene3D" id="3.10.310.40">
    <property type="match status" value="1"/>
</dbReference>
<keyword evidence="8 11" id="KW-0030">Aminoacyl-tRNA synthetase</keyword>
<comment type="domain">
    <text evidence="11">Consists of three domains; the N-terminal catalytic domain, the editing domain and the C-terminal C-Ala domain. The editing domain removes incorrectly charged amino acids, while the C-Ala domain, along with tRNA(Ala), serves as a bridge to cooperatively bring together the editing and aminoacylation centers thus stimulating deacylation of misacylated tRNAs.</text>
</comment>
<dbReference type="Pfam" id="PF01411">
    <property type="entry name" value="tRNA-synt_2c"/>
    <property type="match status" value="1"/>
</dbReference>
<dbReference type="InterPro" id="IPR018163">
    <property type="entry name" value="Thr/Ala-tRNA-synth_IIc_edit"/>
</dbReference>
<evidence type="ECO:0000256" key="10">
    <source>
        <dbReference type="ARBA" id="ARBA00048300"/>
    </source>
</evidence>
<feature type="binding site" evidence="11">
    <location>
        <position position="566"/>
    </location>
    <ligand>
        <name>Zn(2+)</name>
        <dbReference type="ChEBI" id="CHEBI:29105"/>
    </ligand>
</feature>
<dbReference type="InterPro" id="IPR045864">
    <property type="entry name" value="aa-tRNA-synth_II/BPL/LPL"/>
</dbReference>
<dbReference type="EC" id="6.1.1.7" evidence="11"/>
<dbReference type="PROSITE" id="PS50860">
    <property type="entry name" value="AA_TRNA_LIGASE_II_ALA"/>
    <property type="match status" value="1"/>
</dbReference>
<gene>
    <name evidence="11 13" type="primary">alaS</name>
    <name evidence="13" type="ORF">OW763_06735</name>
</gene>
<proteinExistence type="inferred from homology"/>
<dbReference type="InterPro" id="IPR018164">
    <property type="entry name" value="Ala-tRNA-synth_IIc_N"/>
</dbReference>
<dbReference type="PRINTS" id="PR00980">
    <property type="entry name" value="TRNASYNTHALA"/>
</dbReference>
<dbReference type="Pfam" id="PF02272">
    <property type="entry name" value="DHHA1"/>
    <property type="match status" value="1"/>
</dbReference>
<evidence type="ECO:0000256" key="3">
    <source>
        <dbReference type="ARBA" id="ARBA00022598"/>
    </source>
</evidence>
<dbReference type="RefSeq" id="WP_268040316.1">
    <property type="nucleotide sequence ID" value="NZ_JAPQER010000002.1"/>
</dbReference>
<dbReference type="SUPFAM" id="SSF55681">
    <property type="entry name" value="Class II aaRS and biotin synthetases"/>
    <property type="match status" value="1"/>
</dbReference>
<comment type="cofactor">
    <cofactor evidence="11">
        <name>Zn(2+)</name>
        <dbReference type="ChEBI" id="CHEBI:29105"/>
    </cofactor>
    <text evidence="11">Binds 1 zinc ion per subunit.</text>
</comment>
<keyword evidence="11" id="KW-0862">Zinc</keyword>
<evidence type="ECO:0000256" key="6">
    <source>
        <dbReference type="ARBA" id="ARBA00022884"/>
    </source>
</evidence>
<dbReference type="Gene3D" id="2.40.30.130">
    <property type="match status" value="1"/>
</dbReference>
<dbReference type="InterPro" id="IPR050058">
    <property type="entry name" value="Ala-tRNA_ligase"/>
</dbReference>
<dbReference type="InterPro" id="IPR018165">
    <property type="entry name" value="Ala-tRNA-synth_IIc_core"/>
</dbReference>
<accession>A0ABT4CYJ8</accession>
<dbReference type="InterPro" id="IPR018162">
    <property type="entry name" value="Ala-tRNA-ligase_IIc_anticod-bd"/>
</dbReference>
<keyword evidence="3 11" id="KW-0436">Ligase</keyword>
<evidence type="ECO:0000259" key="12">
    <source>
        <dbReference type="PROSITE" id="PS50860"/>
    </source>
</evidence>
<name>A0ABT4CYJ8_9CLOT</name>
<dbReference type="GO" id="GO:0004813">
    <property type="term" value="F:alanine-tRNA ligase activity"/>
    <property type="evidence" value="ECO:0007669"/>
    <property type="project" value="UniProtKB-EC"/>
</dbReference>
<dbReference type="PANTHER" id="PTHR11777">
    <property type="entry name" value="ALANYL-TRNA SYNTHETASE"/>
    <property type="match status" value="1"/>
</dbReference>
<dbReference type="SUPFAM" id="SSF55186">
    <property type="entry name" value="ThrRS/AlaRS common domain"/>
    <property type="match status" value="1"/>
</dbReference>
<dbReference type="InterPro" id="IPR012947">
    <property type="entry name" value="tRNA_SAD"/>
</dbReference>
<comment type="similarity">
    <text evidence="1 11">Belongs to the class-II aminoacyl-tRNA synthetase family.</text>
</comment>
<keyword evidence="5 11" id="KW-0067">ATP-binding</keyword>
<evidence type="ECO:0000256" key="9">
    <source>
        <dbReference type="ARBA" id="ARBA00024779"/>
    </source>
</evidence>
<dbReference type="InterPro" id="IPR009000">
    <property type="entry name" value="Transl_B-barrel_sf"/>
</dbReference>
<dbReference type="Gene3D" id="3.30.54.20">
    <property type="match status" value="1"/>
</dbReference>
<keyword evidence="2 11" id="KW-0820">tRNA-binding</keyword>
<evidence type="ECO:0000256" key="4">
    <source>
        <dbReference type="ARBA" id="ARBA00022741"/>
    </source>
</evidence>
<comment type="function">
    <text evidence="9 11">Catalyzes the attachment of alanine to tRNA(Ala) in a two-step reaction: alanine is first activated by ATP to form Ala-AMP and then transferred to the acceptor end of tRNA(Ala). Also edits incorrectly charged Ser-tRNA(Ala) and Gly-tRNA(Ala) via its editing domain.</text>
</comment>
<dbReference type="InterPro" id="IPR003156">
    <property type="entry name" value="DHHA1_dom"/>
</dbReference>
<dbReference type="PANTHER" id="PTHR11777:SF9">
    <property type="entry name" value="ALANINE--TRNA LIGASE, CYTOPLASMIC"/>
    <property type="match status" value="1"/>
</dbReference>
<feature type="binding site" evidence="11">
    <location>
        <position position="672"/>
    </location>
    <ligand>
        <name>Zn(2+)</name>
        <dbReference type="ChEBI" id="CHEBI:29105"/>
    </ligand>
</feature>
<feature type="binding site" evidence="11">
    <location>
        <position position="570"/>
    </location>
    <ligand>
        <name>Zn(2+)</name>
        <dbReference type="ChEBI" id="CHEBI:29105"/>
    </ligand>
</feature>
<keyword evidence="14" id="KW-1185">Reference proteome</keyword>
<dbReference type="SMART" id="SM00863">
    <property type="entry name" value="tRNA_SAD"/>
    <property type="match status" value="1"/>
</dbReference>
<dbReference type="NCBIfam" id="TIGR00344">
    <property type="entry name" value="alaS"/>
    <property type="match status" value="1"/>
</dbReference>
<evidence type="ECO:0000313" key="14">
    <source>
        <dbReference type="Proteomes" id="UP001078443"/>
    </source>
</evidence>
<dbReference type="Pfam" id="PF07973">
    <property type="entry name" value="tRNA_SAD"/>
    <property type="match status" value="1"/>
</dbReference>
<keyword evidence="11" id="KW-0479">Metal-binding</keyword>
<comment type="catalytic activity">
    <reaction evidence="10 11">
        <text>tRNA(Ala) + L-alanine + ATP = L-alanyl-tRNA(Ala) + AMP + diphosphate</text>
        <dbReference type="Rhea" id="RHEA:12540"/>
        <dbReference type="Rhea" id="RHEA-COMP:9657"/>
        <dbReference type="Rhea" id="RHEA-COMP:9923"/>
        <dbReference type="ChEBI" id="CHEBI:30616"/>
        <dbReference type="ChEBI" id="CHEBI:33019"/>
        <dbReference type="ChEBI" id="CHEBI:57972"/>
        <dbReference type="ChEBI" id="CHEBI:78442"/>
        <dbReference type="ChEBI" id="CHEBI:78497"/>
        <dbReference type="ChEBI" id="CHEBI:456215"/>
        <dbReference type="EC" id="6.1.1.7"/>
    </reaction>
</comment>
<feature type="domain" description="Alanyl-transfer RNA synthetases family profile" evidence="12">
    <location>
        <begin position="4"/>
        <end position="711"/>
    </location>
</feature>
<evidence type="ECO:0000256" key="2">
    <source>
        <dbReference type="ARBA" id="ARBA00022555"/>
    </source>
</evidence>
<dbReference type="Gene3D" id="3.30.980.10">
    <property type="entry name" value="Threonyl-trna Synthetase, Chain A, domain 2"/>
    <property type="match status" value="1"/>
</dbReference>
<keyword evidence="4 11" id="KW-0547">Nucleotide-binding</keyword>
<evidence type="ECO:0000256" key="8">
    <source>
        <dbReference type="ARBA" id="ARBA00023146"/>
    </source>
</evidence>
<dbReference type="CDD" id="cd00673">
    <property type="entry name" value="AlaRS_core"/>
    <property type="match status" value="1"/>
</dbReference>
<organism evidence="13 14">
    <name type="scientific">Clostridium aestuarii</name>
    <dbReference type="NCBI Taxonomy" id="338193"/>
    <lineage>
        <taxon>Bacteria</taxon>
        <taxon>Bacillati</taxon>
        <taxon>Bacillota</taxon>
        <taxon>Clostridia</taxon>
        <taxon>Eubacteriales</taxon>
        <taxon>Clostridiaceae</taxon>
        <taxon>Clostridium</taxon>
    </lineage>
</organism>
<comment type="caution">
    <text evidence="13">The sequence shown here is derived from an EMBL/GenBank/DDBJ whole genome shotgun (WGS) entry which is preliminary data.</text>
</comment>
<dbReference type="Gene3D" id="6.10.250.550">
    <property type="match status" value="1"/>
</dbReference>
<dbReference type="SUPFAM" id="SSF101353">
    <property type="entry name" value="Putative anticodon-binding domain of alanyl-tRNA synthetase (AlaRS)"/>
    <property type="match status" value="1"/>
</dbReference>
<evidence type="ECO:0000256" key="1">
    <source>
        <dbReference type="ARBA" id="ARBA00008226"/>
    </source>
</evidence>
<dbReference type="InterPro" id="IPR023033">
    <property type="entry name" value="Ala_tRNA_ligase_euk/bac"/>
</dbReference>
<dbReference type="SUPFAM" id="SSF50447">
    <property type="entry name" value="Translation proteins"/>
    <property type="match status" value="1"/>
</dbReference>
<dbReference type="HAMAP" id="MF_00036_B">
    <property type="entry name" value="Ala_tRNA_synth_B"/>
    <property type="match status" value="1"/>
</dbReference>
<reference evidence="13" key="1">
    <citation type="submission" date="2022-12" db="EMBL/GenBank/DDBJ databases">
        <authorList>
            <person name="Wang J."/>
        </authorList>
    </citation>
    <scope>NUCLEOTIDE SEQUENCE</scope>
    <source>
        <strain evidence="13">HY-45-18</strain>
    </source>
</reference>
<dbReference type="Gene3D" id="3.30.930.10">
    <property type="entry name" value="Bira Bifunctional Protein, Domain 2"/>
    <property type="match status" value="1"/>
</dbReference>
<keyword evidence="11" id="KW-0963">Cytoplasm</keyword>
<keyword evidence="7 11" id="KW-0648">Protein biosynthesis</keyword>
<comment type="subcellular location">
    <subcellularLocation>
        <location evidence="11">Cytoplasm</location>
    </subcellularLocation>
</comment>
<dbReference type="EMBL" id="JAPQER010000002">
    <property type="protein sequence ID" value="MCY6484046.1"/>
    <property type="molecule type" value="Genomic_DNA"/>
</dbReference>
<dbReference type="InterPro" id="IPR002318">
    <property type="entry name" value="Ala-tRNA-lgiase_IIc"/>
</dbReference>
<evidence type="ECO:0000256" key="5">
    <source>
        <dbReference type="ARBA" id="ARBA00022840"/>
    </source>
</evidence>
<evidence type="ECO:0000256" key="7">
    <source>
        <dbReference type="ARBA" id="ARBA00022917"/>
    </source>
</evidence>
<feature type="binding site" evidence="11">
    <location>
        <position position="668"/>
    </location>
    <ligand>
        <name>Zn(2+)</name>
        <dbReference type="ChEBI" id="CHEBI:29105"/>
    </ligand>
</feature>